<name>A0A9W8K0K9_9AGAR</name>
<dbReference type="SUPFAM" id="SSF51445">
    <property type="entry name" value="(Trans)glycosidases"/>
    <property type="match status" value="1"/>
</dbReference>
<evidence type="ECO:0000256" key="3">
    <source>
        <dbReference type="ARBA" id="ARBA00023295"/>
    </source>
</evidence>
<evidence type="ECO:0000313" key="8">
    <source>
        <dbReference type="Proteomes" id="UP001148786"/>
    </source>
</evidence>
<accession>A0A9W8K0K9</accession>
<dbReference type="AlphaFoldDB" id="A0A9W8K0K9"/>
<evidence type="ECO:0000256" key="2">
    <source>
        <dbReference type="ARBA" id="ARBA00022801"/>
    </source>
</evidence>
<dbReference type="EMBL" id="JANKHO010000545">
    <property type="protein sequence ID" value="KAJ3508610.1"/>
    <property type="molecule type" value="Genomic_DNA"/>
</dbReference>
<comment type="caution">
    <text evidence="7">The sequence shown here is derived from an EMBL/GenBank/DDBJ whole genome shotgun (WGS) entry which is preliminary data.</text>
</comment>
<evidence type="ECO:0000259" key="6">
    <source>
        <dbReference type="Pfam" id="PF00150"/>
    </source>
</evidence>
<dbReference type="PANTHER" id="PTHR31297">
    <property type="entry name" value="GLUCAN ENDO-1,6-BETA-GLUCOSIDASE B"/>
    <property type="match status" value="1"/>
</dbReference>
<dbReference type="Proteomes" id="UP001148786">
    <property type="component" value="Unassembled WGS sequence"/>
</dbReference>
<proteinExistence type="inferred from homology"/>
<comment type="similarity">
    <text evidence="1 4">Belongs to the glycosyl hydrolase 5 (cellulase A) family.</text>
</comment>
<dbReference type="GO" id="GO:0008422">
    <property type="term" value="F:beta-glucosidase activity"/>
    <property type="evidence" value="ECO:0007669"/>
    <property type="project" value="TreeGrafter"/>
</dbReference>
<dbReference type="GO" id="GO:0005576">
    <property type="term" value="C:extracellular region"/>
    <property type="evidence" value="ECO:0007669"/>
    <property type="project" value="TreeGrafter"/>
</dbReference>
<dbReference type="InterPro" id="IPR017853">
    <property type="entry name" value="GH"/>
</dbReference>
<evidence type="ECO:0000256" key="1">
    <source>
        <dbReference type="ARBA" id="ARBA00005641"/>
    </source>
</evidence>
<keyword evidence="8" id="KW-1185">Reference proteome</keyword>
<dbReference type="OrthoDB" id="62120at2759"/>
<sequence>MLLSAVVYGLSLVHTINALTFGFPYGSQKVRGVNLGGWLVLEPWITPSLFDNTGDSRIVDEYTFGQYQDRTKALAILKKHWDSWITEADFKAIAAAGLNHVRLPIGYWAFDVSGGEPFIQGQLPYLTKAITWAQKCGLKVIIDLHGVPGSQNGYDNSGQKKSYPQDSLWHTQQSNVDRSSAIIKRIASHYKDMTGAVPVIAPLNEPAGYFGDDVMRVVRQYWYDSYGNVRWPYGTSRQSNTVVMIHDAFQPSSYWNNFMSWPNWEGVIMDKHVYQVFSVAENQMTNAQHIQTACAKAVDLTSNTLWTVVGEGAPAPNDCARYLNARGVGSRYDGTYPGSIRVGSCDNLTGSGANFTTEYKTFLRQLWEAQVISYEKAQGWVQWTWKAENADEWSYQAGLKYGWIPQKPTDLKYSSICS</sequence>
<dbReference type="InterPro" id="IPR050386">
    <property type="entry name" value="Glycosyl_hydrolase_5"/>
</dbReference>
<evidence type="ECO:0000313" key="7">
    <source>
        <dbReference type="EMBL" id="KAJ3508610.1"/>
    </source>
</evidence>
<dbReference type="GO" id="GO:0009251">
    <property type="term" value="P:glucan catabolic process"/>
    <property type="evidence" value="ECO:0007669"/>
    <property type="project" value="TreeGrafter"/>
</dbReference>
<evidence type="ECO:0000256" key="5">
    <source>
        <dbReference type="SAM" id="SignalP"/>
    </source>
</evidence>
<protein>
    <recommendedName>
        <fullName evidence="6">Glycoside hydrolase family 5 domain-containing protein</fullName>
    </recommendedName>
</protein>
<keyword evidence="3 4" id="KW-0326">Glycosidase</keyword>
<keyword evidence="5" id="KW-0732">Signal</keyword>
<evidence type="ECO:0000256" key="4">
    <source>
        <dbReference type="RuleBase" id="RU361153"/>
    </source>
</evidence>
<feature type="chain" id="PRO_5040943482" description="Glycoside hydrolase family 5 domain-containing protein" evidence="5">
    <location>
        <begin position="19"/>
        <end position="418"/>
    </location>
</feature>
<dbReference type="InterPro" id="IPR001547">
    <property type="entry name" value="Glyco_hydro_5"/>
</dbReference>
<organism evidence="7 8">
    <name type="scientific">Agrocybe chaxingu</name>
    <dbReference type="NCBI Taxonomy" id="84603"/>
    <lineage>
        <taxon>Eukaryota</taxon>
        <taxon>Fungi</taxon>
        <taxon>Dikarya</taxon>
        <taxon>Basidiomycota</taxon>
        <taxon>Agaricomycotina</taxon>
        <taxon>Agaricomycetes</taxon>
        <taxon>Agaricomycetidae</taxon>
        <taxon>Agaricales</taxon>
        <taxon>Agaricineae</taxon>
        <taxon>Strophariaceae</taxon>
        <taxon>Agrocybe</taxon>
    </lineage>
</organism>
<dbReference type="Gene3D" id="3.20.20.80">
    <property type="entry name" value="Glycosidases"/>
    <property type="match status" value="1"/>
</dbReference>
<dbReference type="Pfam" id="PF00150">
    <property type="entry name" value="Cellulase"/>
    <property type="match status" value="1"/>
</dbReference>
<reference evidence="7" key="1">
    <citation type="submission" date="2022-07" db="EMBL/GenBank/DDBJ databases">
        <title>Genome Sequence of Agrocybe chaxingu.</title>
        <authorList>
            <person name="Buettner E."/>
        </authorList>
    </citation>
    <scope>NUCLEOTIDE SEQUENCE</scope>
    <source>
        <strain evidence="7">MP-N11</strain>
    </source>
</reference>
<keyword evidence="2 4" id="KW-0378">Hydrolase</keyword>
<feature type="domain" description="Glycoside hydrolase family 5" evidence="6">
    <location>
        <begin position="79"/>
        <end position="275"/>
    </location>
</feature>
<dbReference type="PANTHER" id="PTHR31297:SF42">
    <property type="entry name" value="GLYCOSIDE HYDROLASE FAMILY 5 DOMAIN-CONTAINING PROTEIN"/>
    <property type="match status" value="1"/>
</dbReference>
<dbReference type="GO" id="GO:0009986">
    <property type="term" value="C:cell surface"/>
    <property type="evidence" value="ECO:0007669"/>
    <property type="project" value="TreeGrafter"/>
</dbReference>
<feature type="signal peptide" evidence="5">
    <location>
        <begin position="1"/>
        <end position="18"/>
    </location>
</feature>
<gene>
    <name evidence="7" type="ORF">NLJ89_g5657</name>
</gene>